<dbReference type="InterPro" id="IPR003646">
    <property type="entry name" value="SH3-like_bac-type"/>
</dbReference>
<dbReference type="EMBL" id="PFNO01000007">
    <property type="protein sequence ID" value="PIZ50245.1"/>
    <property type="molecule type" value="Genomic_DNA"/>
</dbReference>
<dbReference type="InterPro" id="IPR013229">
    <property type="entry name" value="PEGA"/>
</dbReference>
<gene>
    <name evidence="2" type="ORF">COY29_00245</name>
</gene>
<dbReference type="Pfam" id="PF08308">
    <property type="entry name" value="PEGA"/>
    <property type="match status" value="1"/>
</dbReference>
<proteinExistence type="predicted"/>
<dbReference type="Gene3D" id="2.30.30.40">
    <property type="entry name" value="SH3 Domains"/>
    <property type="match status" value="1"/>
</dbReference>
<accession>A0A2M7TP73</accession>
<feature type="non-terminal residue" evidence="2">
    <location>
        <position position="1"/>
    </location>
</feature>
<dbReference type="Proteomes" id="UP000229753">
    <property type="component" value="Unassembled WGS sequence"/>
</dbReference>
<organism evidence="2 3">
    <name type="scientific">Candidatus Woesebacteria bacterium CG_4_10_14_0_2_um_filter_39_14</name>
    <dbReference type="NCBI Taxonomy" id="1975054"/>
    <lineage>
        <taxon>Bacteria</taxon>
        <taxon>Candidatus Woeseibacteriota</taxon>
    </lineage>
</organism>
<name>A0A2M7TP73_9BACT</name>
<reference evidence="3" key="1">
    <citation type="submission" date="2017-09" db="EMBL/GenBank/DDBJ databases">
        <title>Depth-based differentiation of microbial function through sediment-hosted aquifers and enrichment of novel symbionts in the deep terrestrial subsurface.</title>
        <authorList>
            <person name="Probst A.J."/>
            <person name="Ladd B."/>
            <person name="Jarett J.K."/>
            <person name="Geller-Mcgrath D.E."/>
            <person name="Sieber C.M.K."/>
            <person name="Emerson J.B."/>
            <person name="Anantharaman K."/>
            <person name="Thomas B.C."/>
            <person name="Malmstrom R."/>
            <person name="Stieglmeier M."/>
            <person name="Klingl A."/>
            <person name="Woyke T."/>
            <person name="Ryan C.M."/>
            <person name="Banfield J.F."/>
        </authorList>
    </citation>
    <scope>NUCLEOTIDE SEQUENCE [LARGE SCALE GENOMIC DNA]</scope>
</reference>
<protein>
    <recommendedName>
        <fullName evidence="1">SH3b domain-containing protein</fullName>
    </recommendedName>
</protein>
<dbReference type="Pfam" id="PF08239">
    <property type="entry name" value="SH3_3"/>
    <property type="match status" value="1"/>
</dbReference>
<evidence type="ECO:0000259" key="1">
    <source>
        <dbReference type="PROSITE" id="PS51781"/>
    </source>
</evidence>
<comment type="caution">
    <text evidence="2">The sequence shown here is derived from an EMBL/GenBank/DDBJ whole genome shotgun (WGS) entry which is preliminary data.</text>
</comment>
<sequence length="267" mass="28925">LIILFVLLVSFAVFFLSGKIKPKKAGILIETIPSSTVFVNSVQVGKTPYSGAFGPGEIDLKLVPDASDKPLIVFETRLLLSSGIQTVVKREFGETIDLSGGEIVSFEKTGERSPSIAVVTDPDSAQISIDGKAYGFAPYKTSQISASAHQIAVSLNGYLERTVNVKAIPGYKLTLIVKLIKDVNKLEPTPTPAATPKPEVKIEILSTPNGFLRVRSAATTDSDEVARVNPKDTFVLIEESGDSKWYKIEYQTGQFGWISGQYAKKLN</sequence>
<dbReference type="AlphaFoldDB" id="A0A2M7TP73"/>
<dbReference type="PROSITE" id="PS51781">
    <property type="entry name" value="SH3B"/>
    <property type="match status" value="1"/>
</dbReference>
<evidence type="ECO:0000313" key="2">
    <source>
        <dbReference type="EMBL" id="PIZ50245.1"/>
    </source>
</evidence>
<feature type="domain" description="SH3b" evidence="1">
    <location>
        <begin position="201"/>
        <end position="267"/>
    </location>
</feature>
<dbReference type="SMART" id="SM00287">
    <property type="entry name" value="SH3b"/>
    <property type="match status" value="1"/>
</dbReference>
<evidence type="ECO:0000313" key="3">
    <source>
        <dbReference type="Proteomes" id="UP000229753"/>
    </source>
</evidence>